<protein>
    <submittedName>
        <fullName evidence="13">Dual specificity protein kinase yak1</fullName>
    </submittedName>
</protein>
<evidence type="ECO:0000256" key="6">
    <source>
        <dbReference type="ARBA" id="ARBA00022679"/>
    </source>
</evidence>
<feature type="region of interest" description="Disordered" evidence="11">
    <location>
        <begin position="12"/>
        <end position="34"/>
    </location>
</feature>
<dbReference type="Proteomes" id="UP000605846">
    <property type="component" value="Unassembled WGS sequence"/>
</dbReference>
<evidence type="ECO:0000256" key="9">
    <source>
        <dbReference type="ARBA" id="ARBA00022840"/>
    </source>
</evidence>
<dbReference type="PROSITE" id="PS00108">
    <property type="entry name" value="PROTEIN_KINASE_ST"/>
    <property type="match status" value="1"/>
</dbReference>
<evidence type="ECO:0000256" key="4">
    <source>
        <dbReference type="ARBA" id="ARBA00022527"/>
    </source>
</evidence>
<accession>A0A8H7ES13</accession>
<dbReference type="Gene3D" id="1.10.510.10">
    <property type="entry name" value="Transferase(Phosphotransferase) domain 1"/>
    <property type="match status" value="1"/>
</dbReference>
<evidence type="ECO:0000313" key="13">
    <source>
        <dbReference type="EMBL" id="KAF7727924.1"/>
    </source>
</evidence>
<keyword evidence="14" id="KW-1185">Reference proteome</keyword>
<dbReference type="InterPro" id="IPR000719">
    <property type="entry name" value="Prot_kinase_dom"/>
</dbReference>
<comment type="subcellular location">
    <subcellularLocation>
        <location evidence="1">Cytoplasm</location>
    </subcellularLocation>
</comment>
<dbReference type="InterPro" id="IPR017441">
    <property type="entry name" value="Protein_kinase_ATP_BS"/>
</dbReference>
<comment type="similarity">
    <text evidence="2">Belongs to the protein kinase superfamily. CMGC Ser/Thr protein kinase family. MNB/DYRK subfamily.</text>
</comment>
<keyword evidence="3" id="KW-0963">Cytoplasm</keyword>
<dbReference type="PANTHER" id="PTHR24058">
    <property type="entry name" value="DUAL SPECIFICITY PROTEIN KINASE"/>
    <property type="match status" value="1"/>
</dbReference>
<dbReference type="FunFam" id="1.10.510.10:FF:000380">
    <property type="entry name" value="Serine/threonine-protein kinase ppk15"/>
    <property type="match status" value="1"/>
</dbReference>
<feature type="region of interest" description="Disordered" evidence="11">
    <location>
        <begin position="141"/>
        <end position="180"/>
    </location>
</feature>
<dbReference type="CDD" id="cd14212">
    <property type="entry name" value="PKc_YAK1"/>
    <property type="match status" value="1"/>
</dbReference>
<dbReference type="PROSITE" id="PS50011">
    <property type="entry name" value="PROTEIN_KINASE_DOM"/>
    <property type="match status" value="1"/>
</dbReference>
<dbReference type="GO" id="GO:0004713">
    <property type="term" value="F:protein tyrosine kinase activity"/>
    <property type="evidence" value="ECO:0007669"/>
    <property type="project" value="TreeGrafter"/>
</dbReference>
<dbReference type="GO" id="GO:0005634">
    <property type="term" value="C:nucleus"/>
    <property type="evidence" value="ECO:0007669"/>
    <property type="project" value="TreeGrafter"/>
</dbReference>
<feature type="domain" description="Protein kinase" evidence="12">
    <location>
        <begin position="340"/>
        <end position="672"/>
    </location>
</feature>
<dbReference type="FunFam" id="3.30.200.20:FF:000087">
    <property type="entry name" value="Dual specificity tyrosine-phosphorylation-regulated kinase 1A"/>
    <property type="match status" value="1"/>
</dbReference>
<dbReference type="SMART" id="SM00220">
    <property type="entry name" value="S_TKc"/>
    <property type="match status" value="1"/>
</dbReference>
<dbReference type="InterPro" id="IPR008271">
    <property type="entry name" value="Ser/Thr_kinase_AS"/>
</dbReference>
<feature type="region of interest" description="Disordered" evidence="11">
    <location>
        <begin position="192"/>
        <end position="212"/>
    </location>
</feature>
<organism evidence="13 14">
    <name type="scientific">Apophysomyces ossiformis</name>
    <dbReference type="NCBI Taxonomy" id="679940"/>
    <lineage>
        <taxon>Eukaryota</taxon>
        <taxon>Fungi</taxon>
        <taxon>Fungi incertae sedis</taxon>
        <taxon>Mucoromycota</taxon>
        <taxon>Mucoromycotina</taxon>
        <taxon>Mucoromycetes</taxon>
        <taxon>Mucorales</taxon>
        <taxon>Mucorineae</taxon>
        <taxon>Mucoraceae</taxon>
        <taxon>Apophysomyces</taxon>
    </lineage>
</organism>
<dbReference type="Pfam" id="PF00069">
    <property type="entry name" value="Pkinase"/>
    <property type="match status" value="1"/>
</dbReference>
<evidence type="ECO:0000256" key="2">
    <source>
        <dbReference type="ARBA" id="ARBA00008867"/>
    </source>
</evidence>
<dbReference type="OrthoDB" id="9332038at2759"/>
<keyword evidence="4" id="KW-0723">Serine/threonine-protein kinase</keyword>
<evidence type="ECO:0000256" key="3">
    <source>
        <dbReference type="ARBA" id="ARBA00022490"/>
    </source>
</evidence>
<keyword evidence="5" id="KW-0597">Phosphoprotein</keyword>
<feature type="compositionally biased region" description="Polar residues" evidence="11">
    <location>
        <begin position="143"/>
        <end position="154"/>
    </location>
</feature>
<evidence type="ECO:0000259" key="12">
    <source>
        <dbReference type="PROSITE" id="PS50011"/>
    </source>
</evidence>
<evidence type="ECO:0000256" key="11">
    <source>
        <dbReference type="SAM" id="MobiDB-lite"/>
    </source>
</evidence>
<evidence type="ECO:0000256" key="10">
    <source>
        <dbReference type="PROSITE-ProRule" id="PRU10141"/>
    </source>
</evidence>
<dbReference type="PROSITE" id="PS00107">
    <property type="entry name" value="PROTEIN_KINASE_ATP"/>
    <property type="match status" value="1"/>
</dbReference>
<evidence type="ECO:0000313" key="14">
    <source>
        <dbReference type="Proteomes" id="UP000605846"/>
    </source>
</evidence>
<dbReference type="InterPro" id="IPR011009">
    <property type="entry name" value="Kinase-like_dom_sf"/>
</dbReference>
<feature type="binding site" evidence="10">
    <location>
        <position position="369"/>
    </location>
    <ligand>
        <name>ATP</name>
        <dbReference type="ChEBI" id="CHEBI:30616"/>
    </ligand>
</feature>
<reference evidence="13" key="1">
    <citation type="submission" date="2020-01" db="EMBL/GenBank/DDBJ databases">
        <title>Genome Sequencing of Three Apophysomyces-Like Fungal Strains Confirms a Novel Fungal Genus in the Mucoromycota with divergent Burkholderia-like Endosymbiotic Bacteria.</title>
        <authorList>
            <person name="Stajich J.E."/>
            <person name="Macias A.M."/>
            <person name="Carter-House D."/>
            <person name="Lovett B."/>
            <person name="Kasson L.R."/>
            <person name="Berry K."/>
            <person name="Grigoriev I."/>
            <person name="Chang Y."/>
            <person name="Spatafora J."/>
            <person name="Kasson M.T."/>
        </authorList>
    </citation>
    <scope>NUCLEOTIDE SEQUENCE</scope>
    <source>
        <strain evidence="13">NRRL A-21654</strain>
    </source>
</reference>
<keyword evidence="9 10" id="KW-0067">ATP-binding</keyword>
<dbReference type="PANTHER" id="PTHR24058:SF17">
    <property type="entry name" value="HOMEODOMAIN INTERACTING PROTEIN KINASE, ISOFORM D"/>
    <property type="match status" value="1"/>
</dbReference>
<keyword evidence="6" id="KW-0808">Transferase</keyword>
<name>A0A8H7ES13_9FUNG</name>
<gene>
    <name evidence="13" type="primary">YAK1_3</name>
    <name evidence="13" type="ORF">EC973_006923</name>
</gene>
<sequence>MDSLHTSYEKINYKNSTPLSPLRSTAPPHAQTYPLTQDTNYIGITINEQLDDQPKAQHAKHMFKSLPPSEYRHSFSGFPTQTSHVNYAEGQQRSIDNFPHLPIANHDFGSSQQYTRNTTSLSRHASINLPTITTNPTLLQNPQESLSPNAIQTGPHSSMLSLNPPLSPGYPFNSPKQQSAASDLPYLLQSSFPSSPNAYPNPTPAHSSSSTLFSPVRSAFSTSAPPIPEEFPVDFTLSDITTRHPSSGFRKVRSKADLQPKKTLLKCENKPLNPLISLTRELSATYQNCNGGFRYSASRNPRRILTKPSKPCGNDGCDNEDFDYILYVNDILGDTEGHKYIILDVLGAGTFGQVVKCKNLKTQEIYAVKVVKNKMAYFKQSMMEVAILEMLNQRHDPEDKHHILRLKDTFIHRKHLCLVFELMSVNLYELIKQNQFRGLSTNLVRVFTAQILDALTVLNEARIIHCDLKPENILLKNLESPTIKVIDFGSACHEVQTMYTYIQSRFYRSPEVLLGLPYTSAIDMWSLGCIATELFLGLPLFPGSSEYNQLSRIVEMLGTPPSYMIEMGKNAHKYFERYMDENGMKRYRLRSLEQYSREQGKEEQPSKRYFSARTLPDLINSYPIMRRGSMTQKEIGKEQQNRLAFIDFLQGLLNLNHFERWSPQQAKKHPFITGEPFTGPFQPPYIPRKQSQSLKISPVMPNIAAQDASELMSQPPPQPPANGYVSSNPLLTHSAYRNNTESSHSYLDPSYSSLPNFHSRGTKHIPLSHQSSCTSEEQSVLSDHRSSYNGLPLPRVLEPPDTLNVHYGEGNGKPISPIQPPETACMNLPLPNHQQSIGSISGIGGGRPRANTVGTMQVPPQIQWASVDVNAAATDSNDARSLAANRYKGARADRQEYNRFYRYDQEYSMQNQQATFQDYTQEHGPFQSVKVDSVQSTAPLTSGVFHVPSLSNSSTRESTGCPLNGDSNTGLLPHPVSVHETYNEPWDRVLDLERDGDWEDDMAKRTHRRSNSTVRFSDLSLPTSSTARSSMVSNVANLHRRVRGHPLPHNRQDLEWDGVHSSPQSSLAQKACPTVFDEHSQEWKDKKENSGWMIA</sequence>
<dbReference type="GO" id="GO:0005524">
    <property type="term" value="F:ATP binding"/>
    <property type="evidence" value="ECO:0007669"/>
    <property type="project" value="UniProtKB-UniRule"/>
</dbReference>
<evidence type="ECO:0000256" key="1">
    <source>
        <dbReference type="ARBA" id="ARBA00004496"/>
    </source>
</evidence>
<evidence type="ECO:0000256" key="5">
    <source>
        <dbReference type="ARBA" id="ARBA00022553"/>
    </source>
</evidence>
<dbReference type="InterPro" id="IPR050494">
    <property type="entry name" value="Ser_Thr_dual-spec_kinase"/>
</dbReference>
<dbReference type="GO" id="GO:0004674">
    <property type="term" value="F:protein serine/threonine kinase activity"/>
    <property type="evidence" value="ECO:0007669"/>
    <property type="project" value="UniProtKB-KW"/>
</dbReference>
<keyword evidence="8 13" id="KW-0418">Kinase</keyword>
<dbReference type="GO" id="GO:0005737">
    <property type="term" value="C:cytoplasm"/>
    <property type="evidence" value="ECO:0007669"/>
    <property type="project" value="UniProtKB-SubCell"/>
</dbReference>
<evidence type="ECO:0000256" key="8">
    <source>
        <dbReference type="ARBA" id="ARBA00022777"/>
    </source>
</evidence>
<comment type="caution">
    <text evidence="13">The sequence shown here is derived from an EMBL/GenBank/DDBJ whole genome shotgun (WGS) entry which is preliminary data.</text>
</comment>
<dbReference type="Gene3D" id="3.30.200.20">
    <property type="entry name" value="Phosphorylase Kinase, domain 1"/>
    <property type="match status" value="1"/>
</dbReference>
<feature type="compositionally biased region" description="Low complexity" evidence="11">
    <location>
        <begin position="155"/>
        <end position="164"/>
    </location>
</feature>
<evidence type="ECO:0000256" key="7">
    <source>
        <dbReference type="ARBA" id="ARBA00022741"/>
    </source>
</evidence>
<keyword evidence="7 10" id="KW-0547">Nucleotide-binding</keyword>
<dbReference type="SUPFAM" id="SSF56112">
    <property type="entry name" value="Protein kinase-like (PK-like)"/>
    <property type="match status" value="1"/>
</dbReference>
<dbReference type="AlphaFoldDB" id="A0A8H7ES13"/>
<dbReference type="EMBL" id="JABAYA010000047">
    <property type="protein sequence ID" value="KAF7727924.1"/>
    <property type="molecule type" value="Genomic_DNA"/>
</dbReference>
<feature type="compositionally biased region" description="Polar residues" evidence="11">
    <location>
        <begin position="13"/>
        <end position="23"/>
    </location>
</feature>
<proteinExistence type="inferred from homology"/>